<evidence type="ECO:0000256" key="2">
    <source>
        <dbReference type="ARBA" id="ARBA00004819"/>
    </source>
</evidence>
<comment type="subunit">
    <text evidence="7">Homodimer.</text>
</comment>
<dbReference type="PANTHER" id="PTHR43713">
    <property type="entry name" value="GLUTAMATE-1-SEMIALDEHYDE 2,1-AMINOMUTASE"/>
    <property type="match status" value="1"/>
</dbReference>
<dbReference type="Gene3D" id="3.90.1150.10">
    <property type="entry name" value="Aspartate Aminotransferase, domain 1"/>
    <property type="match status" value="1"/>
</dbReference>
<dbReference type="InterPro" id="IPR015424">
    <property type="entry name" value="PyrdxlP-dep_Trfase"/>
</dbReference>
<organism evidence="8 9">
    <name type="scientific">Neopusillimonas maritima</name>
    <dbReference type="NCBI Taxonomy" id="2026239"/>
    <lineage>
        <taxon>Bacteria</taxon>
        <taxon>Pseudomonadati</taxon>
        <taxon>Pseudomonadota</taxon>
        <taxon>Betaproteobacteria</taxon>
        <taxon>Burkholderiales</taxon>
        <taxon>Alcaligenaceae</taxon>
        <taxon>Neopusillimonas</taxon>
    </lineage>
</organism>
<evidence type="ECO:0000256" key="1">
    <source>
        <dbReference type="ARBA" id="ARBA00001933"/>
    </source>
</evidence>
<evidence type="ECO:0000256" key="3">
    <source>
        <dbReference type="ARBA" id="ARBA00008981"/>
    </source>
</evidence>
<reference evidence="8 9" key="1">
    <citation type="submission" date="2017-08" db="EMBL/GenBank/DDBJ databases">
        <title>Pusillimonas indicus sp. nov., a member of the family Alcaligenaceae isolated from surface seawater.</title>
        <authorList>
            <person name="Li J."/>
        </authorList>
    </citation>
    <scope>NUCLEOTIDE SEQUENCE [LARGE SCALE GENOMIC DNA]</scope>
    <source>
        <strain evidence="8 9">L52-1-41</strain>
    </source>
</reference>
<dbReference type="InterPro" id="IPR004639">
    <property type="entry name" value="4pyrrol_synth_GluAld_NH2Trfase"/>
</dbReference>
<evidence type="ECO:0000256" key="5">
    <source>
        <dbReference type="ARBA" id="ARBA00023235"/>
    </source>
</evidence>
<dbReference type="InterPro" id="IPR015422">
    <property type="entry name" value="PyrdxlP-dep_Trfase_small"/>
</dbReference>
<comment type="similarity">
    <text evidence="3 7">Belongs to the class-III pyridoxal-phosphate-dependent aminotransferase family. HemL subfamily.</text>
</comment>
<dbReference type="PROSITE" id="PS00600">
    <property type="entry name" value="AA_TRANSFER_CLASS_3"/>
    <property type="match status" value="1"/>
</dbReference>
<accession>A0A3A1YXA6</accession>
<dbReference type="GO" id="GO:0006782">
    <property type="term" value="P:protoporphyrinogen IX biosynthetic process"/>
    <property type="evidence" value="ECO:0007669"/>
    <property type="project" value="UniProtKB-UniRule"/>
</dbReference>
<keyword evidence="5 7" id="KW-0413">Isomerase</keyword>
<dbReference type="AlphaFoldDB" id="A0A3A1YXA6"/>
<gene>
    <name evidence="7 8" type="primary">hemL</name>
    <name evidence="8" type="ORF">CJP73_01720</name>
</gene>
<evidence type="ECO:0000256" key="6">
    <source>
        <dbReference type="ARBA" id="ARBA00023244"/>
    </source>
</evidence>
<dbReference type="GO" id="GO:0005737">
    <property type="term" value="C:cytoplasm"/>
    <property type="evidence" value="ECO:0007669"/>
    <property type="project" value="UniProtKB-SubCell"/>
</dbReference>
<dbReference type="Proteomes" id="UP000266206">
    <property type="component" value="Unassembled WGS sequence"/>
</dbReference>
<dbReference type="OrthoDB" id="3398487at2"/>
<keyword evidence="4 7" id="KW-0663">Pyridoxal phosphate</keyword>
<feature type="modified residue" description="N6-(pyridoxal phosphate)lysine" evidence="7">
    <location>
        <position position="265"/>
    </location>
</feature>
<dbReference type="FunFam" id="3.40.640.10:FF:000021">
    <property type="entry name" value="Glutamate-1-semialdehyde 2,1-aminomutase"/>
    <property type="match status" value="1"/>
</dbReference>
<dbReference type="GO" id="GO:0030170">
    <property type="term" value="F:pyridoxal phosphate binding"/>
    <property type="evidence" value="ECO:0007669"/>
    <property type="project" value="InterPro"/>
</dbReference>
<dbReference type="RefSeq" id="WP_119515319.1">
    <property type="nucleotide sequence ID" value="NZ_NQYH01000001.1"/>
</dbReference>
<dbReference type="GO" id="GO:0042286">
    <property type="term" value="F:glutamate-1-semialdehyde 2,1-aminomutase activity"/>
    <property type="evidence" value="ECO:0007669"/>
    <property type="project" value="UniProtKB-UniRule"/>
</dbReference>
<dbReference type="Gene3D" id="3.40.640.10">
    <property type="entry name" value="Type I PLP-dependent aspartate aminotransferase-like (Major domain)"/>
    <property type="match status" value="1"/>
</dbReference>
<comment type="caution">
    <text evidence="8">The sequence shown here is derived from an EMBL/GenBank/DDBJ whole genome shotgun (WGS) entry which is preliminary data.</text>
</comment>
<dbReference type="InterPro" id="IPR005814">
    <property type="entry name" value="Aminotrans_3"/>
</dbReference>
<dbReference type="EMBL" id="NQYH01000001">
    <property type="protein sequence ID" value="RIY42185.1"/>
    <property type="molecule type" value="Genomic_DNA"/>
</dbReference>
<dbReference type="NCBIfam" id="NF000818">
    <property type="entry name" value="PRK00062.1"/>
    <property type="match status" value="1"/>
</dbReference>
<dbReference type="UniPathway" id="UPA00251">
    <property type="reaction ID" value="UER00317"/>
</dbReference>
<dbReference type="SUPFAM" id="SSF53383">
    <property type="entry name" value="PLP-dependent transferases"/>
    <property type="match status" value="1"/>
</dbReference>
<evidence type="ECO:0000313" key="9">
    <source>
        <dbReference type="Proteomes" id="UP000266206"/>
    </source>
</evidence>
<comment type="catalytic activity">
    <reaction evidence="7">
        <text>(S)-4-amino-5-oxopentanoate = 5-aminolevulinate</text>
        <dbReference type="Rhea" id="RHEA:14265"/>
        <dbReference type="ChEBI" id="CHEBI:57501"/>
        <dbReference type="ChEBI" id="CHEBI:356416"/>
        <dbReference type="EC" id="5.4.3.8"/>
    </reaction>
</comment>
<sequence length="425" mass="45149">MSRNTELFDRACKTIPGGVNSPVRAFRSVGGVPRFIKRAQGPYIWDAENTQYIDYVGSWGPAILGHAHPEVIEAVQRAAVDGLSFGAPSEGEIDIAEAIAALLPSIEKVRLVSSGTEATMSAIRLARGYTGRSKIIKFEGCYHGHADSLLVKAGSGMLTFGNPTSAGVPKEFVQHTIVLDFNQPEAVRAAFEQQGDDIACIIVEPIAGNMNLVKPDAGFLETLRELCTQHGALLIFDEVMTGFRVGPQGVQGLTGVTPDITTLAKVIGGGMPVGAFGGRADIMDCVAPLGPVYQAGTLSGNPVAVAAGLVTLKLLSEPGFYDKLEQQTRKLTQGLSEHAQAAGVPFSADCVGGMFGLYFRDGIPRSFDEVSSCNIEQFKQFFHGMLEQGVYFAPSAFEAGFVSSTHTDEVIEQTLAAAKKVFATL</sequence>
<protein>
    <recommendedName>
        <fullName evidence="7">Glutamate-1-semialdehyde 2,1-aminomutase</fullName>
        <shortName evidence="7">GSA</shortName>
        <ecNumber evidence="7">5.4.3.8</ecNumber>
    </recommendedName>
    <alternativeName>
        <fullName evidence="7">Glutamate-1-semialdehyde aminotransferase</fullName>
        <shortName evidence="7">GSA-AT</shortName>
    </alternativeName>
</protein>
<dbReference type="CDD" id="cd00610">
    <property type="entry name" value="OAT_like"/>
    <property type="match status" value="1"/>
</dbReference>
<keyword evidence="6 7" id="KW-0627">Porphyrin biosynthesis</keyword>
<comment type="subcellular location">
    <subcellularLocation>
        <location evidence="7">Cytoplasm</location>
    </subcellularLocation>
</comment>
<keyword evidence="7" id="KW-0963">Cytoplasm</keyword>
<dbReference type="InterPro" id="IPR049704">
    <property type="entry name" value="Aminotrans_3_PPA_site"/>
</dbReference>
<dbReference type="Pfam" id="PF00202">
    <property type="entry name" value="Aminotran_3"/>
    <property type="match status" value="1"/>
</dbReference>
<dbReference type="NCBIfam" id="TIGR00713">
    <property type="entry name" value="hemL"/>
    <property type="match status" value="1"/>
</dbReference>
<dbReference type="PANTHER" id="PTHR43713:SF3">
    <property type="entry name" value="GLUTAMATE-1-SEMIALDEHYDE 2,1-AMINOMUTASE 1, CHLOROPLASTIC-RELATED"/>
    <property type="match status" value="1"/>
</dbReference>
<dbReference type="EC" id="5.4.3.8" evidence="7"/>
<comment type="pathway">
    <text evidence="2">Porphyrin-containing compound metabolism; protoporphyrin-IX biosynthesis; 5-aminolevulinate from L-glutamyl-tRNA(Glu): step 2/2.</text>
</comment>
<dbReference type="InterPro" id="IPR015421">
    <property type="entry name" value="PyrdxlP-dep_Trfase_major"/>
</dbReference>
<comment type="cofactor">
    <cofactor evidence="1 7">
        <name>pyridoxal 5'-phosphate</name>
        <dbReference type="ChEBI" id="CHEBI:597326"/>
    </cofactor>
</comment>
<evidence type="ECO:0000256" key="7">
    <source>
        <dbReference type="HAMAP-Rule" id="MF_00375"/>
    </source>
</evidence>
<evidence type="ECO:0000256" key="4">
    <source>
        <dbReference type="ARBA" id="ARBA00022898"/>
    </source>
</evidence>
<name>A0A3A1YXA6_9BURK</name>
<evidence type="ECO:0000313" key="8">
    <source>
        <dbReference type="EMBL" id="RIY42185.1"/>
    </source>
</evidence>
<proteinExistence type="inferred from homology"/>
<dbReference type="GO" id="GO:0008483">
    <property type="term" value="F:transaminase activity"/>
    <property type="evidence" value="ECO:0007669"/>
    <property type="project" value="InterPro"/>
</dbReference>
<dbReference type="HAMAP" id="MF_00375">
    <property type="entry name" value="HemL_aminotrans_3"/>
    <property type="match status" value="1"/>
</dbReference>